<protein>
    <submittedName>
        <fullName evidence="1">Uncharacterized protein</fullName>
    </submittedName>
</protein>
<evidence type="ECO:0000313" key="1">
    <source>
        <dbReference type="EMBL" id="MEQ2179095.1"/>
    </source>
</evidence>
<dbReference type="EMBL" id="JAHRIO010061994">
    <property type="protein sequence ID" value="MEQ2179095.1"/>
    <property type="molecule type" value="Genomic_DNA"/>
</dbReference>
<proteinExistence type="predicted"/>
<gene>
    <name evidence="1" type="ORF">GOODEAATRI_021110</name>
</gene>
<keyword evidence="2" id="KW-1185">Reference proteome</keyword>
<accession>A0ABV0P6M8</accession>
<evidence type="ECO:0000313" key="2">
    <source>
        <dbReference type="Proteomes" id="UP001476798"/>
    </source>
</evidence>
<dbReference type="Proteomes" id="UP001476798">
    <property type="component" value="Unassembled WGS sequence"/>
</dbReference>
<name>A0ABV0P6M8_9TELE</name>
<reference evidence="1 2" key="1">
    <citation type="submission" date="2021-06" db="EMBL/GenBank/DDBJ databases">
        <authorList>
            <person name="Palmer J.M."/>
        </authorList>
    </citation>
    <scope>NUCLEOTIDE SEQUENCE [LARGE SCALE GENOMIC DNA]</scope>
    <source>
        <strain evidence="1 2">GA_2019</strain>
        <tissue evidence="1">Muscle</tissue>
    </source>
</reference>
<sequence length="129" mass="14488">MILPYGSTGLIFIVHGQPLFAVKCLGSWYSEHLRSFQLESTRHTTVLQLQDLTDSYPLAAYTDNSIESQREAVIRGLILYLGEKIEDLIKDYQIYGDDDAAAVQDALRHWSSVSLWSEKLGVKGRGKLG</sequence>
<organism evidence="1 2">
    <name type="scientific">Goodea atripinnis</name>
    <dbReference type="NCBI Taxonomy" id="208336"/>
    <lineage>
        <taxon>Eukaryota</taxon>
        <taxon>Metazoa</taxon>
        <taxon>Chordata</taxon>
        <taxon>Craniata</taxon>
        <taxon>Vertebrata</taxon>
        <taxon>Euteleostomi</taxon>
        <taxon>Actinopterygii</taxon>
        <taxon>Neopterygii</taxon>
        <taxon>Teleostei</taxon>
        <taxon>Neoteleostei</taxon>
        <taxon>Acanthomorphata</taxon>
        <taxon>Ovalentaria</taxon>
        <taxon>Atherinomorphae</taxon>
        <taxon>Cyprinodontiformes</taxon>
        <taxon>Goodeidae</taxon>
        <taxon>Goodea</taxon>
    </lineage>
</organism>
<comment type="caution">
    <text evidence="1">The sequence shown here is derived from an EMBL/GenBank/DDBJ whole genome shotgun (WGS) entry which is preliminary data.</text>
</comment>